<evidence type="ECO:0000256" key="1">
    <source>
        <dbReference type="SAM" id="Coils"/>
    </source>
</evidence>
<comment type="caution">
    <text evidence="2">The sequence shown here is derived from an EMBL/GenBank/DDBJ whole genome shotgun (WGS) entry which is preliminary data.</text>
</comment>
<gene>
    <name evidence="2" type="ORF">EA655_10695</name>
</gene>
<name>A0A4Q8M3C8_9GAMM</name>
<proteinExistence type="predicted"/>
<evidence type="ECO:0000313" key="2">
    <source>
        <dbReference type="EMBL" id="TAA42487.1"/>
    </source>
</evidence>
<dbReference type="Proteomes" id="UP000294164">
    <property type="component" value="Unassembled WGS sequence"/>
</dbReference>
<accession>A0A4Q8M3C8</accession>
<dbReference type="RefSeq" id="WP_165424325.1">
    <property type="nucleotide sequence ID" value="NZ_SHMG01000005.1"/>
</dbReference>
<organism evidence="2 3">
    <name type="scientific">Pseudoxanthomonas winnipegensis</name>
    <dbReference type="NCBI Taxonomy" id="2480810"/>
    <lineage>
        <taxon>Bacteria</taxon>
        <taxon>Pseudomonadati</taxon>
        <taxon>Pseudomonadota</taxon>
        <taxon>Gammaproteobacteria</taxon>
        <taxon>Lysobacterales</taxon>
        <taxon>Lysobacteraceae</taxon>
        <taxon>Pseudoxanthomonas</taxon>
    </lineage>
</organism>
<feature type="coiled-coil region" evidence="1">
    <location>
        <begin position="66"/>
        <end position="93"/>
    </location>
</feature>
<dbReference type="AlphaFoldDB" id="A0A4Q8M3C8"/>
<evidence type="ECO:0000313" key="3">
    <source>
        <dbReference type="Proteomes" id="UP000294164"/>
    </source>
</evidence>
<reference evidence="2 3" key="1">
    <citation type="submission" date="2019-02" db="EMBL/GenBank/DDBJ databases">
        <title>WGS of Pseudoxanthomonas species novum from clinical isolates.</title>
        <authorList>
            <person name="Bernier A.-M."/>
            <person name="Bernard K."/>
            <person name="Vachon A."/>
        </authorList>
    </citation>
    <scope>NUCLEOTIDE SEQUENCE [LARGE SCALE GENOMIC DNA]</scope>
    <source>
        <strain evidence="2 3">NML130969</strain>
    </source>
</reference>
<dbReference type="EMBL" id="SHMG01000005">
    <property type="protein sequence ID" value="TAA42487.1"/>
    <property type="molecule type" value="Genomic_DNA"/>
</dbReference>
<keyword evidence="1" id="KW-0175">Coiled coil</keyword>
<protein>
    <submittedName>
        <fullName evidence="2">Uncharacterized protein</fullName>
    </submittedName>
</protein>
<sequence>MRHLPQAELEAQFEALKAEMERRAEAQRKATWARSMAKECLKRAGEIEVTPTHGRVGKQGRKDRAANYARAEARDWEAKARRYEEEAGLVQADNYEGPF</sequence>